<gene>
    <name evidence="1" type="ORF">FA15DRAFT_711088</name>
</gene>
<proteinExistence type="predicted"/>
<organism evidence="1 2">
    <name type="scientific">Coprinopsis marcescibilis</name>
    <name type="common">Agaric fungus</name>
    <name type="synonym">Psathyrella marcescibilis</name>
    <dbReference type="NCBI Taxonomy" id="230819"/>
    <lineage>
        <taxon>Eukaryota</taxon>
        <taxon>Fungi</taxon>
        <taxon>Dikarya</taxon>
        <taxon>Basidiomycota</taxon>
        <taxon>Agaricomycotina</taxon>
        <taxon>Agaricomycetes</taxon>
        <taxon>Agaricomycetidae</taxon>
        <taxon>Agaricales</taxon>
        <taxon>Agaricineae</taxon>
        <taxon>Psathyrellaceae</taxon>
        <taxon>Coprinopsis</taxon>
    </lineage>
</organism>
<dbReference type="AlphaFoldDB" id="A0A5C3KBM3"/>
<accession>A0A5C3KBM3</accession>
<evidence type="ECO:0000313" key="2">
    <source>
        <dbReference type="Proteomes" id="UP000307440"/>
    </source>
</evidence>
<dbReference type="EMBL" id="ML210560">
    <property type="protein sequence ID" value="TFK17147.1"/>
    <property type="molecule type" value="Genomic_DNA"/>
</dbReference>
<keyword evidence="2" id="KW-1185">Reference proteome</keyword>
<protein>
    <submittedName>
        <fullName evidence="1">Uncharacterized protein</fullName>
    </submittedName>
</protein>
<reference evidence="1 2" key="1">
    <citation type="journal article" date="2019" name="Nat. Ecol. Evol.">
        <title>Megaphylogeny resolves global patterns of mushroom evolution.</title>
        <authorList>
            <person name="Varga T."/>
            <person name="Krizsan K."/>
            <person name="Foldi C."/>
            <person name="Dima B."/>
            <person name="Sanchez-Garcia M."/>
            <person name="Sanchez-Ramirez S."/>
            <person name="Szollosi G.J."/>
            <person name="Szarkandi J.G."/>
            <person name="Papp V."/>
            <person name="Albert L."/>
            <person name="Andreopoulos W."/>
            <person name="Angelini C."/>
            <person name="Antonin V."/>
            <person name="Barry K.W."/>
            <person name="Bougher N.L."/>
            <person name="Buchanan P."/>
            <person name="Buyck B."/>
            <person name="Bense V."/>
            <person name="Catcheside P."/>
            <person name="Chovatia M."/>
            <person name="Cooper J."/>
            <person name="Damon W."/>
            <person name="Desjardin D."/>
            <person name="Finy P."/>
            <person name="Geml J."/>
            <person name="Haridas S."/>
            <person name="Hughes K."/>
            <person name="Justo A."/>
            <person name="Karasinski D."/>
            <person name="Kautmanova I."/>
            <person name="Kiss B."/>
            <person name="Kocsube S."/>
            <person name="Kotiranta H."/>
            <person name="LaButti K.M."/>
            <person name="Lechner B.E."/>
            <person name="Liimatainen K."/>
            <person name="Lipzen A."/>
            <person name="Lukacs Z."/>
            <person name="Mihaltcheva S."/>
            <person name="Morgado L.N."/>
            <person name="Niskanen T."/>
            <person name="Noordeloos M.E."/>
            <person name="Ohm R.A."/>
            <person name="Ortiz-Santana B."/>
            <person name="Ovrebo C."/>
            <person name="Racz N."/>
            <person name="Riley R."/>
            <person name="Savchenko A."/>
            <person name="Shiryaev A."/>
            <person name="Soop K."/>
            <person name="Spirin V."/>
            <person name="Szebenyi C."/>
            <person name="Tomsovsky M."/>
            <person name="Tulloss R.E."/>
            <person name="Uehling J."/>
            <person name="Grigoriev I.V."/>
            <person name="Vagvolgyi C."/>
            <person name="Papp T."/>
            <person name="Martin F.M."/>
            <person name="Miettinen O."/>
            <person name="Hibbett D.S."/>
            <person name="Nagy L.G."/>
        </authorList>
    </citation>
    <scope>NUCLEOTIDE SEQUENCE [LARGE SCALE GENOMIC DNA]</scope>
    <source>
        <strain evidence="1 2">CBS 121175</strain>
    </source>
</reference>
<sequence length="134" mass="14438">MSADLLPSASGVSDSGVVTTLAELAWGSQVAINAEGMAHAAEDVVGVDKASEAASVTMANEMEGEGHLVSDDASFSHPGEESCHWVDQMDNQQFEEEYGAIYQREEVKGGGFLQWPSYDLNYSGQQNRSHVLHF</sequence>
<evidence type="ECO:0000313" key="1">
    <source>
        <dbReference type="EMBL" id="TFK17147.1"/>
    </source>
</evidence>
<dbReference type="Proteomes" id="UP000307440">
    <property type="component" value="Unassembled WGS sequence"/>
</dbReference>
<name>A0A5C3KBM3_COPMA</name>